<evidence type="ECO:0000256" key="1">
    <source>
        <dbReference type="SAM" id="Coils"/>
    </source>
</evidence>
<keyword evidence="4" id="KW-1185">Reference proteome</keyword>
<accession>A0AAE0K782</accession>
<feature type="compositionally biased region" description="Basic and acidic residues" evidence="2">
    <location>
        <begin position="37"/>
        <end position="51"/>
    </location>
</feature>
<evidence type="ECO:0000313" key="4">
    <source>
        <dbReference type="Proteomes" id="UP001287356"/>
    </source>
</evidence>
<organism evidence="3 4">
    <name type="scientific">Lasiosphaeria ovina</name>
    <dbReference type="NCBI Taxonomy" id="92902"/>
    <lineage>
        <taxon>Eukaryota</taxon>
        <taxon>Fungi</taxon>
        <taxon>Dikarya</taxon>
        <taxon>Ascomycota</taxon>
        <taxon>Pezizomycotina</taxon>
        <taxon>Sordariomycetes</taxon>
        <taxon>Sordariomycetidae</taxon>
        <taxon>Sordariales</taxon>
        <taxon>Lasiosphaeriaceae</taxon>
        <taxon>Lasiosphaeria</taxon>
    </lineage>
</organism>
<reference evidence="3" key="1">
    <citation type="journal article" date="2023" name="Mol. Phylogenet. Evol.">
        <title>Genome-scale phylogeny and comparative genomics of the fungal order Sordariales.</title>
        <authorList>
            <person name="Hensen N."/>
            <person name="Bonometti L."/>
            <person name="Westerberg I."/>
            <person name="Brannstrom I.O."/>
            <person name="Guillou S."/>
            <person name="Cros-Aarteil S."/>
            <person name="Calhoun S."/>
            <person name="Haridas S."/>
            <person name="Kuo A."/>
            <person name="Mondo S."/>
            <person name="Pangilinan J."/>
            <person name="Riley R."/>
            <person name="LaButti K."/>
            <person name="Andreopoulos B."/>
            <person name="Lipzen A."/>
            <person name="Chen C."/>
            <person name="Yan M."/>
            <person name="Daum C."/>
            <person name="Ng V."/>
            <person name="Clum A."/>
            <person name="Steindorff A."/>
            <person name="Ohm R.A."/>
            <person name="Martin F."/>
            <person name="Silar P."/>
            <person name="Natvig D.O."/>
            <person name="Lalanne C."/>
            <person name="Gautier V."/>
            <person name="Ament-Velasquez S.L."/>
            <person name="Kruys A."/>
            <person name="Hutchinson M.I."/>
            <person name="Powell A.J."/>
            <person name="Barry K."/>
            <person name="Miller A.N."/>
            <person name="Grigoriev I.V."/>
            <person name="Debuchy R."/>
            <person name="Gladieux P."/>
            <person name="Hiltunen Thoren M."/>
            <person name="Johannesson H."/>
        </authorList>
    </citation>
    <scope>NUCLEOTIDE SEQUENCE</scope>
    <source>
        <strain evidence="3">CBS 958.72</strain>
    </source>
</reference>
<dbReference type="Proteomes" id="UP001287356">
    <property type="component" value="Unassembled WGS sequence"/>
</dbReference>
<protein>
    <submittedName>
        <fullName evidence="3">Uncharacterized protein</fullName>
    </submittedName>
</protein>
<dbReference type="EMBL" id="JAULSN010000005">
    <property type="protein sequence ID" value="KAK3371316.1"/>
    <property type="molecule type" value="Genomic_DNA"/>
</dbReference>
<keyword evidence="1" id="KW-0175">Coiled coil</keyword>
<evidence type="ECO:0000256" key="2">
    <source>
        <dbReference type="SAM" id="MobiDB-lite"/>
    </source>
</evidence>
<proteinExistence type="predicted"/>
<feature type="region of interest" description="Disordered" evidence="2">
    <location>
        <begin position="1"/>
        <end position="64"/>
    </location>
</feature>
<reference evidence="3" key="2">
    <citation type="submission" date="2023-06" db="EMBL/GenBank/DDBJ databases">
        <authorList>
            <consortium name="Lawrence Berkeley National Laboratory"/>
            <person name="Haridas S."/>
            <person name="Hensen N."/>
            <person name="Bonometti L."/>
            <person name="Westerberg I."/>
            <person name="Brannstrom I.O."/>
            <person name="Guillou S."/>
            <person name="Cros-Aarteil S."/>
            <person name="Calhoun S."/>
            <person name="Kuo A."/>
            <person name="Mondo S."/>
            <person name="Pangilinan J."/>
            <person name="Riley R."/>
            <person name="Labutti K."/>
            <person name="Andreopoulos B."/>
            <person name="Lipzen A."/>
            <person name="Chen C."/>
            <person name="Yanf M."/>
            <person name="Daum C."/>
            <person name="Ng V."/>
            <person name="Clum A."/>
            <person name="Steindorff A."/>
            <person name="Ohm R."/>
            <person name="Martin F."/>
            <person name="Silar P."/>
            <person name="Natvig D."/>
            <person name="Lalanne C."/>
            <person name="Gautier V."/>
            <person name="Ament-Velasquez S.L."/>
            <person name="Kruys A."/>
            <person name="Hutchinson M.I."/>
            <person name="Powell A.J."/>
            <person name="Barry K."/>
            <person name="Miller A.N."/>
            <person name="Grigoriev I.V."/>
            <person name="Debuchy R."/>
            <person name="Gladieux P."/>
            <person name="Thoren M.H."/>
            <person name="Johannesson H."/>
        </authorList>
    </citation>
    <scope>NUCLEOTIDE SEQUENCE</scope>
    <source>
        <strain evidence="3">CBS 958.72</strain>
    </source>
</reference>
<feature type="coiled-coil region" evidence="1">
    <location>
        <begin position="95"/>
        <end position="129"/>
    </location>
</feature>
<evidence type="ECO:0000313" key="3">
    <source>
        <dbReference type="EMBL" id="KAK3371316.1"/>
    </source>
</evidence>
<dbReference type="AlphaFoldDB" id="A0AAE0K782"/>
<comment type="caution">
    <text evidence="3">The sequence shown here is derived from an EMBL/GenBank/DDBJ whole genome shotgun (WGS) entry which is preliminary data.</text>
</comment>
<gene>
    <name evidence="3" type="ORF">B0T24DRAFT_628576</name>
</gene>
<name>A0AAE0K782_9PEZI</name>
<sequence>MAPGEPRWLRAPRQVTLGDYFPPEFRNDPTPAAATSRAEEPAAERGPEEKAGAATEPGPENVNDTDELQITFDQIFANGTRLGLASSPFFPNTAADFAKLQVETMEAEATKLKAKLANMEANIAAKKDAASSLDDVPADTKLTSCMNSQLPQDGRSAVLSIPLLIWSRPDSMAASELIDWPPLSQLGGGVNVREPVEKIEWSQIPPAIRDFLESIDEELN</sequence>